<name>A0A914ATZ0_PATMI</name>
<feature type="signal peptide" evidence="1">
    <location>
        <begin position="1"/>
        <end position="19"/>
    </location>
</feature>
<evidence type="ECO:0000256" key="1">
    <source>
        <dbReference type="SAM" id="SignalP"/>
    </source>
</evidence>
<dbReference type="Proteomes" id="UP000887568">
    <property type="component" value="Unplaced"/>
</dbReference>
<protein>
    <submittedName>
        <fullName evidence="2">Uncharacterized protein</fullName>
    </submittedName>
</protein>
<feature type="chain" id="PRO_5037087809" evidence="1">
    <location>
        <begin position="20"/>
        <end position="169"/>
    </location>
</feature>
<proteinExistence type="predicted"/>
<evidence type="ECO:0000313" key="2">
    <source>
        <dbReference type="EnsemblMetazoa" id="XP_038066959.1"/>
    </source>
</evidence>
<dbReference type="OrthoDB" id="10295604at2759"/>
<dbReference type="EnsemblMetazoa" id="XM_038211031.1">
    <property type="protein sequence ID" value="XP_038066959.1"/>
    <property type="gene ID" value="LOC119736987"/>
</dbReference>
<accession>A0A914ATZ0</accession>
<dbReference type="AlphaFoldDB" id="A0A914ATZ0"/>
<organism evidence="2 3">
    <name type="scientific">Patiria miniata</name>
    <name type="common">Bat star</name>
    <name type="synonym">Asterina miniata</name>
    <dbReference type="NCBI Taxonomy" id="46514"/>
    <lineage>
        <taxon>Eukaryota</taxon>
        <taxon>Metazoa</taxon>
        <taxon>Echinodermata</taxon>
        <taxon>Eleutherozoa</taxon>
        <taxon>Asterozoa</taxon>
        <taxon>Asteroidea</taxon>
        <taxon>Valvatacea</taxon>
        <taxon>Valvatida</taxon>
        <taxon>Asterinidae</taxon>
        <taxon>Patiria</taxon>
    </lineage>
</organism>
<keyword evidence="3" id="KW-1185">Reference proteome</keyword>
<dbReference type="OMA" id="FKVDICM"/>
<reference evidence="2" key="1">
    <citation type="submission" date="2022-11" db="UniProtKB">
        <authorList>
            <consortium name="EnsemblMetazoa"/>
        </authorList>
    </citation>
    <scope>IDENTIFICATION</scope>
</reference>
<keyword evidence="1" id="KW-0732">Signal</keyword>
<dbReference type="RefSeq" id="XP_038066959.1">
    <property type="nucleotide sequence ID" value="XM_038211031.1"/>
</dbReference>
<dbReference type="GeneID" id="119736987"/>
<evidence type="ECO:0000313" key="3">
    <source>
        <dbReference type="Proteomes" id="UP000887568"/>
    </source>
</evidence>
<sequence>MWGAFVAVLCLAFAGHVSGTWLKSNDPSMSNMGFYPETMECDDKVERCVHCFQEKSGGEVYMHTFEFTTNPVKYQINMFMGKLDRKLYVMRNNTEKVFRMCFEHNWTPKGQEDFKVDICMDNNFKDLEVPEGCGDPAALVTFDYHHSDDKIHGQQILYCTPNAASALPA</sequence>